<dbReference type="AlphaFoldDB" id="A0A9X3J2J3"/>
<reference evidence="2" key="1">
    <citation type="submission" date="2022-11" db="EMBL/GenBank/DDBJ databases">
        <title>Minimal conservation of predation-associated metabolite biosynthetic gene clusters underscores biosynthetic potential of Myxococcota including descriptions for ten novel species: Archangium lansinium sp. nov., Myxococcus landrumus sp. nov., Nannocystis bai.</title>
        <authorList>
            <person name="Ahearne A."/>
            <person name="Stevens C."/>
            <person name="Phillips K."/>
        </authorList>
    </citation>
    <scope>NUCLEOTIDE SEQUENCE</scope>
    <source>
        <strain evidence="2">Na p29</strain>
    </source>
</reference>
<evidence type="ECO:0008006" key="4">
    <source>
        <dbReference type="Google" id="ProtNLM"/>
    </source>
</evidence>
<evidence type="ECO:0000313" key="2">
    <source>
        <dbReference type="EMBL" id="MCY1013872.1"/>
    </source>
</evidence>
<keyword evidence="3" id="KW-1185">Reference proteome</keyword>
<dbReference type="Proteomes" id="UP001150924">
    <property type="component" value="Unassembled WGS sequence"/>
</dbReference>
<dbReference type="EMBL" id="JAPNKE010000002">
    <property type="protein sequence ID" value="MCY1013872.1"/>
    <property type="molecule type" value="Genomic_DNA"/>
</dbReference>
<accession>A0A9X3J2J3</accession>
<organism evidence="2 3">
    <name type="scientific">Nannocystis pusilla</name>
    <dbReference type="NCBI Taxonomy" id="889268"/>
    <lineage>
        <taxon>Bacteria</taxon>
        <taxon>Pseudomonadati</taxon>
        <taxon>Myxococcota</taxon>
        <taxon>Polyangia</taxon>
        <taxon>Nannocystales</taxon>
        <taxon>Nannocystaceae</taxon>
        <taxon>Nannocystis</taxon>
    </lineage>
</organism>
<dbReference type="SUPFAM" id="SSF56801">
    <property type="entry name" value="Acetyl-CoA synthetase-like"/>
    <property type="match status" value="1"/>
</dbReference>
<gene>
    <name evidence="2" type="ORF">OV079_51780</name>
</gene>
<dbReference type="InterPro" id="IPR045851">
    <property type="entry name" value="AMP-bd_C_sf"/>
</dbReference>
<dbReference type="Gene3D" id="3.30.300.30">
    <property type="match status" value="1"/>
</dbReference>
<feature type="region of interest" description="Disordered" evidence="1">
    <location>
        <begin position="93"/>
        <end position="145"/>
    </location>
</feature>
<proteinExistence type="predicted"/>
<evidence type="ECO:0000313" key="3">
    <source>
        <dbReference type="Proteomes" id="UP001150924"/>
    </source>
</evidence>
<sequence>MRPADFRPDALLERLRDKLPGCPIPSRFVLLDALPQGPGGEVDRDALVDGQPQSGVFSSAPLIAATYDPLTAQRRRSGPRPSGSRWCCRTTISSTSAATPRGPPTWCCESPTPTACSSPSTRSTRPAPCAPARWWSSGRSSAKRR</sequence>
<comment type="caution">
    <text evidence="2">The sequence shown here is derived from an EMBL/GenBank/DDBJ whole genome shotgun (WGS) entry which is preliminary data.</text>
</comment>
<protein>
    <recommendedName>
        <fullName evidence="4">AMP-binding enzyme C-terminal domain-containing protein</fullName>
    </recommendedName>
</protein>
<feature type="compositionally biased region" description="Low complexity" evidence="1">
    <location>
        <begin position="110"/>
        <end position="127"/>
    </location>
</feature>
<name>A0A9X3J2J3_9BACT</name>
<evidence type="ECO:0000256" key="1">
    <source>
        <dbReference type="SAM" id="MobiDB-lite"/>
    </source>
</evidence>